<evidence type="ECO:0000256" key="1">
    <source>
        <dbReference type="ARBA" id="ARBA00010371"/>
    </source>
</evidence>
<dbReference type="GO" id="GO:0016628">
    <property type="term" value="F:oxidoreductase activity, acting on the CH-CH group of donors, NAD or NADP as acceptor"/>
    <property type="evidence" value="ECO:0007669"/>
    <property type="project" value="InterPro"/>
</dbReference>
<comment type="similarity">
    <text evidence="1">Belongs to the zinc-containing alcohol dehydrogenase family. Quinone oxidoreductase subfamily.</text>
</comment>
<dbReference type="Gene3D" id="3.40.50.720">
    <property type="entry name" value="NAD(P)-binding Rossmann-like Domain"/>
    <property type="match status" value="2"/>
</dbReference>
<evidence type="ECO:0000256" key="2">
    <source>
        <dbReference type="ARBA" id="ARBA00023002"/>
    </source>
</evidence>
<accession>A0A8J4RU53</accession>
<dbReference type="InterPro" id="IPR044626">
    <property type="entry name" value="AOR-like"/>
</dbReference>
<evidence type="ECO:0000313" key="4">
    <source>
        <dbReference type="EMBL" id="KAF3971882.1"/>
    </source>
</evidence>
<keyword evidence="5" id="KW-1185">Reference proteome</keyword>
<dbReference type="Pfam" id="PF08240">
    <property type="entry name" value="ADH_N"/>
    <property type="match status" value="1"/>
</dbReference>
<dbReference type="PANTHER" id="PTHR44573">
    <property type="entry name" value="NADPH-DEPENDENT ALKENAL/ONE OXIDOREDUCTASE, CHLOROPLASTIC"/>
    <property type="match status" value="1"/>
</dbReference>
<reference evidence="4" key="1">
    <citation type="submission" date="2020-03" db="EMBL/GenBank/DDBJ databases">
        <title>Castanea mollissima Vanexum genome sequencing.</title>
        <authorList>
            <person name="Staton M."/>
        </authorList>
    </citation>
    <scope>NUCLEOTIDE SEQUENCE</scope>
    <source>
        <tissue evidence="4">Leaf</tissue>
    </source>
</reference>
<dbReference type="Gene3D" id="3.90.180.10">
    <property type="entry name" value="Medium-chain alcohol dehydrogenases, catalytic domain"/>
    <property type="match status" value="1"/>
</dbReference>
<evidence type="ECO:0000313" key="5">
    <source>
        <dbReference type="Proteomes" id="UP000737018"/>
    </source>
</evidence>
<dbReference type="EMBL" id="JRKL02000386">
    <property type="protein sequence ID" value="KAF3971882.1"/>
    <property type="molecule type" value="Genomic_DNA"/>
</dbReference>
<name>A0A8J4RU53_9ROSI</name>
<gene>
    <name evidence="4" type="ORF">CMV_004553</name>
</gene>
<feature type="domain" description="Alcohol dehydrogenase-like N-terminal" evidence="3">
    <location>
        <begin position="26"/>
        <end position="89"/>
    </location>
</feature>
<dbReference type="AlphaFoldDB" id="A0A8J4RU53"/>
<dbReference type="PANTHER" id="PTHR44573:SF3">
    <property type="entry name" value="CYTOSOLIC ALKENAL_ONE OXIDOREDUCTASE"/>
    <property type="match status" value="1"/>
</dbReference>
<organism evidence="4 5">
    <name type="scientific">Castanea mollissima</name>
    <name type="common">Chinese chestnut</name>
    <dbReference type="NCBI Taxonomy" id="60419"/>
    <lineage>
        <taxon>Eukaryota</taxon>
        <taxon>Viridiplantae</taxon>
        <taxon>Streptophyta</taxon>
        <taxon>Embryophyta</taxon>
        <taxon>Tracheophyta</taxon>
        <taxon>Spermatophyta</taxon>
        <taxon>Magnoliopsida</taxon>
        <taxon>eudicotyledons</taxon>
        <taxon>Gunneridae</taxon>
        <taxon>Pentapetalae</taxon>
        <taxon>rosids</taxon>
        <taxon>fabids</taxon>
        <taxon>Fagales</taxon>
        <taxon>Fagaceae</taxon>
        <taxon>Castanea</taxon>
    </lineage>
</organism>
<sequence length="212" mass="23592">MLFDQNFTGKEPKTTQYGVRSRRTFHSVKTVPGYDLAGVVVKVGSQVKNFKEGDEVYGEINENGLDNPKQFGSLAEYSAVEEELLALKPKNLSFVEAASLPMAIETAYEGLERTEFSAGNLSLFWEVLVELEPRLFSLQRMYLENFENLPEKFDVVYDTVGQCGRAVKGLKAVKEGGNVVKIIGPVTPPATIFVLTSKGSILEKLNLYWLGR</sequence>
<protein>
    <recommendedName>
        <fullName evidence="3">Alcohol dehydrogenase-like N-terminal domain-containing protein</fullName>
    </recommendedName>
</protein>
<evidence type="ECO:0000259" key="3">
    <source>
        <dbReference type="Pfam" id="PF08240"/>
    </source>
</evidence>
<dbReference type="InterPro" id="IPR013154">
    <property type="entry name" value="ADH-like_N"/>
</dbReference>
<dbReference type="SUPFAM" id="SSF50129">
    <property type="entry name" value="GroES-like"/>
    <property type="match status" value="1"/>
</dbReference>
<dbReference type="InterPro" id="IPR011032">
    <property type="entry name" value="GroES-like_sf"/>
</dbReference>
<dbReference type="Proteomes" id="UP000737018">
    <property type="component" value="Unassembled WGS sequence"/>
</dbReference>
<comment type="caution">
    <text evidence="4">The sequence shown here is derived from an EMBL/GenBank/DDBJ whole genome shotgun (WGS) entry which is preliminary data.</text>
</comment>
<proteinExistence type="inferred from homology"/>
<keyword evidence="2" id="KW-0560">Oxidoreductase</keyword>
<dbReference type="OrthoDB" id="1710250at2759"/>